<feature type="transmembrane region" description="Helical" evidence="2">
    <location>
        <begin position="393"/>
        <end position="416"/>
    </location>
</feature>
<keyword evidence="2" id="KW-0472">Membrane</keyword>
<dbReference type="InterPro" id="IPR000731">
    <property type="entry name" value="SSD"/>
</dbReference>
<keyword evidence="5" id="KW-1185">Reference proteome</keyword>
<dbReference type="InterPro" id="IPR053958">
    <property type="entry name" value="HMGCR/SNAP/NPC1-like_SSD"/>
</dbReference>
<evidence type="ECO:0000313" key="4">
    <source>
        <dbReference type="EMBL" id="CAC5421600.1"/>
    </source>
</evidence>
<dbReference type="PROSITE" id="PS50156">
    <property type="entry name" value="SSD"/>
    <property type="match status" value="1"/>
</dbReference>
<dbReference type="SUPFAM" id="SSF82866">
    <property type="entry name" value="Multidrug efflux transporter AcrB transmembrane domain"/>
    <property type="match status" value="2"/>
</dbReference>
<feature type="transmembrane region" description="Helical" evidence="2">
    <location>
        <begin position="705"/>
        <end position="725"/>
    </location>
</feature>
<accession>A0A6J8EM08</accession>
<feature type="transmembrane region" description="Helical" evidence="2">
    <location>
        <begin position="737"/>
        <end position="759"/>
    </location>
</feature>
<dbReference type="PANTHER" id="PTHR10796:SF92">
    <property type="entry name" value="PATCHED-RELATED, ISOFORM A"/>
    <property type="match status" value="1"/>
</dbReference>
<organism evidence="4 5">
    <name type="scientific">Mytilus coruscus</name>
    <name type="common">Sea mussel</name>
    <dbReference type="NCBI Taxonomy" id="42192"/>
    <lineage>
        <taxon>Eukaryota</taxon>
        <taxon>Metazoa</taxon>
        <taxon>Spiralia</taxon>
        <taxon>Lophotrochozoa</taxon>
        <taxon>Mollusca</taxon>
        <taxon>Bivalvia</taxon>
        <taxon>Autobranchia</taxon>
        <taxon>Pteriomorphia</taxon>
        <taxon>Mytilida</taxon>
        <taxon>Mytiloidea</taxon>
        <taxon>Mytilidae</taxon>
        <taxon>Mytilinae</taxon>
        <taxon>Mytilus</taxon>
    </lineage>
</organism>
<evidence type="ECO:0000259" key="3">
    <source>
        <dbReference type="PROSITE" id="PS50156"/>
    </source>
</evidence>
<feature type="transmembrane region" description="Helical" evidence="2">
    <location>
        <begin position="809"/>
        <end position="832"/>
    </location>
</feature>
<dbReference type="PANTHER" id="PTHR10796">
    <property type="entry name" value="PATCHED-RELATED"/>
    <property type="match status" value="1"/>
</dbReference>
<feature type="transmembrane region" description="Helical" evidence="2">
    <location>
        <begin position="293"/>
        <end position="316"/>
    </location>
</feature>
<evidence type="ECO:0000313" key="5">
    <source>
        <dbReference type="Proteomes" id="UP000507470"/>
    </source>
</evidence>
<feature type="domain" description="SSD" evidence="3">
    <location>
        <begin position="259"/>
        <end position="416"/>
    </location>
</feature>
<proteinExistence type="inferred from homology"/>
<dbReference type="AlphaFoldDB" id="A0A6J8EM08"/>
<feature type="transmembrane region" description="Helical" evidence="2">
    <location>
        <begin position="363"/>
        <end position="381"/>
    </location>
</feature>
<dbReference type="GO" id="GO:0016020">
    <property type="term" value="C:membrane"/>
    <property type="evidence" value="ECO:0007669"/>
    <property type="project" value="TreeGrafter"/>
</dbReference>
<sequence length="884" mass="98954">MDVYRKVEDKISSAFGYYGKVISRNPAAAIIFSVLLNGLLGLNVMWITSENDIKILYTPTNSQADIDELRVKSMFPDESNENFHFHQLPDLGHYGSVIFTVNDNIINRTYLPEIQDFHQTVMGISINGSDGKSYFYQDLCAINNGQCSVWGLWYVGDFFWAQVANGTLTYPTSSDPDGDHRTDREFGKVDTENGVLKSAKSLRLHYYLRQQNKEYTALSVAWEKEFVKQLMEFKANLTDFTLSHSDSISTELDENTIGDIALFSLTFTIMITYASLVTAGGNCLTQRGHLGRVGVLATALAILGAFGLCGALGITYVNMVGIMPFLILGIGVDDMFILLSGLTDAPLRGSVEERISFTMRTTGVAITITSLTDLIAFMVGYMSDFMSVRHFCLYTGTAVILCYINQITFFLGCLVFHERRIASSRHCLTCQTIYTTEEMKASGYRNPLVYACCSGDTPEKKEDLQSIFEFVPTKILPKMVLNIPAKVIIALVYITYLVFSISGTTNLEQGLVLRNLVSEDSYYYKYSIVEYDNFPLPIPISFNIDESLDYRDPQIVDKINDFVQSAQSNELVHSSFEINWLKEFYKSGLAITNGTKMEFCNKVRMFFQFAPIFKNDVVFNDNGTEIKYSRVYVITKSIQQSHEQGLMMQEMRRIAENSGLPVFAYGQPFTYFEQYVSVLPNTMQTVGIAVAACFVITCIFMPHPLLIFLVTSSIVSIMVGVFGFMHMWGLSLSCITMIHVIMCVGFSVDFSAHICHAFMTVEGTDRNSKTNASLVRAGGPVFNCAFSSVIGICTLIFSKSFVFRSFFKVMFLVITFAFLHSVFVLPVILSFIGPLKKDDPTQRKTSQTTLTSNRSSATWSISGGVNALDTPFGNGKQNGRKWST</sequence>
<feature type="transmembrane region" description="Helical" evidence="2">
    <location>
        <begin position="27"/>
        <end position="47"/>
    </location>
</feature>
<gene>
    <name evidence="4" type="ORF">MCOR_53701</name>
</gene>
<protein>
    <recommendedName>
        <fullName evidence="3">SSD domain-containing protein</fullName>
    </recommendedName>
</protein>
<dbReference type="Gene3D" id="1.20.1640.10">
    <property type="entry name" value="Multidrug efflux transporter AcrB transmembrane domain"/>
    <property type="match status" value="2"/>
</dbReference>
<comment type="similarity">
    <text evidence="1">Belongs to the patched family.</text>
</comment>
<dbReference type="EMBL" id="CACVKT020009359">
    <property type="protein sequence ID" value="CAC5421600.1"/>
    <property type="molecule type" value="Genomic_DNA"/>
</dbReference>
<dbReference type="Proteomes" id="UP000507470">
    <property type="component" value="Unassembled WGS sequence"/>
</dbReference>
<reference evidence="4 5" key="1">
    <citation type="submission" date="2020-06" db="EMBL/GenBank/DDBJ databases">
        <authorList>
            <person name="Li R."/>
            <person name="Bekaert M."/>
        </authorList>
    </citation>
    <scope>NUCLEOTIDE SEQUENCE [LARGE SCALE GENOMIC DNA]</scope>
    <source>
        <strain evidence="5">wild</strain>
    </source>
</reference>
<dbReference type="OrthoDB" id="6510177at2759"/>
<evidence type="ECO:0000256" key="1">
    <source>
        <dbReference type="ARBA" id="ARBA00005585"/>
    </source>
</evidence>
<dbReference type="InterPro" id="IPR051697">
    <property type="entry name" value="Patched_domain-protein"/>
</dbReference>
<evidence type="ECO:0000256" key="2">
    <source>
        <dbReference type="SAM" id="Phobius"/>
    </source>
</evidence>
<name>A0A6J8EM08_MYTCO</name>
<keyword evidence="2" id="KW-1133">Transmembrane helix</keyword>
<feature type="transmembrane region" description="Helical" evidence="2">
    <location>
        <begin position="260"/>
        <end position="281"/>
    </location>
</feature>
<keyword evidence="2" id="KW-0812">Transmembrane</keyword>
<feature type="transmembrane region" description="Helical" evidence="2">
    <location>
        <begin position="779"/>
        <end position="797"/>
    </location>
</feature>
<feature type="transmembrane region" description="Helical" evidence="2">
    <location>
        <begin position="322"/>
        <end position="342"/>
    </location>
</feature>
<dbReference type="Pfam" id="PF12349">
    <property type="entry name" value="Sterol-sensing"/>
    <property type="match status" value="1"/>
</dbReference>
<feature type="transmembrane region" description="Helical" evidence="2">
    <location>
        <begin position="479"/>
        <end position="499"/>
    </location>
</feature>